<feature type="non-terminal residue" evidence="3">
    <location>
        <position position="1"/>
    </location>
</feature>
<feature type="compositionally biased region" description="Low complexity" evidence="1">
    <location>
        <begin position="453"/>
        <end position="465"/>
    </location>
</feature>
<protein>
    <recommendedName>
        <fullName evidence="2">G-patch domain-containing protein</fullName>
    </recommendedName>
</protein>
<feature type="compositionally biased region" description="Gly residues" evidence="1">
    <location>
        <begin position="592"/>
        <end position="606"/>
    </location>
</feature>
<feature type="region of interest" description="Disordered" evidence="1">
    <location>
        <begin position="1"/>
        <end position="138"/>
    </location>
</feature>
<dbReference type="InterPro" id="IPR000467">
    <property type="entry name" value="G_patch_dom"/>
</dbReference>
<dbReference type="GeneID" id="20531029"/>
<feature type="region of interest" description="Disordered" evidence="1">
    <location>
        <begin position="591"/>
        <end position="618"/>
    </location>
</feature>
<dbReference type="OrthoDB" id="4822at2759"/>
<sequence length="618" mass="61445">DMSLYDDLPPPESSASAPAPAAKKPASRGPVPTLLGQRAARGGGNPAARLTPAFLRRPGPAPQPAPRVALPPAASPAASSATPGCSLAAPSPAVATVASATTTTTTTAIAAAPPAGPPAAAPAPAPARPTALSAPYQPSTPTSYLLTLSILDAHRPRRRKRARPAAKSPAPCQVCSATPRGPGAGLHPSLLTDEARAICQLWTAVVGTARGGAGAWPGRFALNKAPGGGPSAGGSDPSSATAWGSDLSAGSDTGSSYEDDSAASSASEDSGLDEPLGLGARAPRAGSPSGPHGPANPDELDIEEPQAPGEAGDLGTPPAEPPGPSRLQRWEAFTAEWRVLSQHALAPPGVRAVDVPDPRRPGPVLAGLRRLYPDGRAADDPQLDGVPLSKPARPGLPGDFPARPSTRRGLALLHARLASGRGAGLQPDQPDPGHFAEYLLALLTMAAAGVPRRPAAHPAGAPRHPVSGRRRPGHRRGSGPSAGGPGAAGLPAAGLAGHGHPAAVGDIELDPANRGRRMLERMGWREGAGLGKQRQGTIVPVAEELLAVTGPRARDGRALNAPAGPAPGIGGAGLGAAPTLPGVVSESLGFAAGLGPGGGPSAGGPGRKWPPRHSRAPE</sequence>
<dbReference type="Proteomes" id="UP000030693">
    <property type="component" value="Unassembled WGS sequence"/>
</dbReference>
<keyword evidence="4" id="KW-1185">Reference proteome</keyword>
<feature type="region of interest" description="Disordered" evidence="1">
    <location>
        <begin position="453"/>
        <end position="509"/>
    </location>
</feature>
<feature type="region of interest" description="Disordered" evidence="1">
    <location>
        <begin position="154"/>
        <end position="181"/>
    </location>
</feature>
<dbReference type="PROSITE" id="PS50174">
    <property type="entry name" value="G_PATCH"/>
    <property type="match status" value="1"/>
</dbReference>
<gene>
    <name evidence="3" type="ORF">H696_06304</name>
</gene>
<dbReference type="EMBL" id="KK198013">
    <property type="protein sequence ID" value="KCV67273.1"/>
    <property type="molecule type" value="Genomic_DNA"/>
</dbReference>
<evidence type="ECO:0000313" key="3">
    <source>
        <dbReference type="EMBL" id="KCV67273.1"/>
    </source>
</evidence>
<feature type="compositionally biased region" description="Pro residues" evidence="1">
    <location>
        <begin position="114"/>
        <end position="127"/>
    </location>
</feature>
<organism evidence="3">
    <name type="scientific">Fonticula alba</name>
    <name type="common">Slime mold</name>
    <dbReference type="NCBI Taxonomy" id="691883"/>
    <lineage>
        <taxon>Eukaryota</taxon>
        <taxon>Rotosphaerida</taxon>
        <taxon>Fonticulaceae</taxon>
        <taxon>Fonticula</taxon>
    </lineage>
</organism>
<evidence type="ECO:0000313" key="4">
    <source>
        <dbReference type="Proteomes" id="UP000030693"/>
    </source>
</evidence>
<feature type="compositionally biased region" description="Low complexity" evidence="1">
    <location>
        <begin position="66"/>
        <end position="113"/>
    </location>
</feature>
<dbReference type="RefSeq" id="XP_009498322.1">
    <property type="nucleotide sequence ID" value="XM_009500047.1"/>
</dbReference>
<feature type="compositionally biased region" description="Low complexity" evidence="1">
    <location>
        <begin position="488"/>
        <end position="505"/>
    </location>
</feature>
<dbReference type="Pfam" id="PF01585">
    <property type="entry name" value="G-patch"/>
    <property type="match status" value="1"/>
</dbReference>
<feature type="compositionally biased region" description="Basic residues" evidence="1">
    <location>
        <begin position="466"/>
        <end position="477"/>
    </location>
</feature>
<dbReference type="AlphaFoldDB" id="A0A058Z002"/>
<accession>A0A058Z002</accession>
<dbReference type="SMART" id="SM00443">
    <property type="entry name" value="G_patch"/>
    <property type="match status" value="1"/>
</dbReference>
<feature type="compositionally biased region" description="Basic residues" evidence="1">
    <location>
        <begin position="609"/>
        <end position="618"/>
    </location>
</feature>
<dbReference type="GO" id="GO:0003676">
    <property type="term" value="F:nucleic acid binding"/>
    <property type="evidence" value="ECO:0007669"/>
    <property type="project" value="InterPro"/>
</dbReference>
<feature type="domain" description="G-patch" evidence="2">
    <location>
        <begin position="511"/>
        <end position="562"/>
    </location>
</feature>
<proteinExistence type="predicted"/>
<name>A0A058Z002_FONAL</name>
<feature type="region of interest" description="Disordered" evidence="1">
    <location>
        <begin position="226"/>
        <end position="326"/>
    </location>
</feature>
<evidence type="ECO:0000259" key="2">
    <source>
        <dbReference type="PROSITE" id="PS50174"/>
    </source>
</evidence>
<feature type="compositionally biased region" description="Basic residues" evidence="1">
    <location>
        <begin position="155"/>
        <end position="164"/>
    </location>
</feature>
<evidence type="ECO:0000256" key="1">
    <source>
        <dbReference type="SAM" id="MobiDB-lite"/>
    </source>
</evidence>
<feature type="compositionally biased region" description="Low complexity" evidence="1">
    <location>
        <begin position="13"/>
        <end position="24"/>
    </location>
</feature>
<reference evidence="3" key="1">
    <citation type="submission" date="2013-04" db="EMBL/GenBank/DDBJ databases">
        <title>The Genome Sequence of Fonticula alba ATCC 38817.</title>
        <authorList>
            <consortium name="The Broad Institute Genomics Platform"/>
            <person name="Russ C."/>
            <person name="Cuomo C."/>
            <person name="Burger G."/>
            <person name="Gray M.W."/>
            <person name="Holland P.W.H."/>
            <person name="King N."/>
            <person name="Lang F.B.F."/>
            <person name="Roger A.J."/>
            <person name="Ruiz-Trillo I."/>
            <person name="Brown M."/>
            <person name="Walker B."/>
            <person name="Young S."/>
            <person name="Zeng Q."/>
            <person name="Gargeya S."/>
            <person name="Fitzgerald M."/>
            <person name="Haas B."/>
            <person name="Abouelleil A."/>
            <person name="Allen A.W."/>
            <person name="Alvarado L."/>
            <person name="Arachchi H.M."/>
            <person name="Berlin A.M."/>
            <person name="Chapman S.B."/>
            <person name="Gainer-Dewar J."/>
            <person name="Goldberg J."/>
            <person name="Griggs A."/>
            <person name="Gujja S."/>
            <person name="Hansen M."/>
            <person name="Howarth C."/>
            <person name="Imamovic A."/>
            <person name="Ireland A."/>
            <person name="Larimer J."/>
            <person name="McCowan C."/>
            <person name="Murphy C."/>
            <person name="Pearson M."/>
            <person name="Poon T.W."/>
            <person name="Priest M."/>
            <person name="Roberts A."/>
            <person name="Saif S."/>
            <person name="Shea T."/>
            <person name="Sisk P."/>
            <person name="Sykes S."/>
            <person name="Wortman J."/>
            <person name="Nusbaum C."/>
            <person name="Birren B."/>
        </authorList>
    </citation>
    <scope>NUCLEOTIDE SEQUENCE [LARGE SCALE GENOMIC DNA]</scope>
    <source>
        <strain evidence="3">ATCC 38817</strain>
    </source>
</reference>
<feature type="region of interest" description="Disordered" evidence="1">
    <location>
        <begin position="374"/>
        <end position="405"/>
    </location>
</feature>